<name>A0A2W5SPS0_VARPD</name>
<gene>
    <name evidence="1" type="ORF">DI563_05940</name>
</gene>
<dbReference type="EMBL" id="QFPP01000039">
    <property type="protein sequence ID" value="PZQ76830.1"/>
    <property type="molecule type" value="Genomic_DNA"/>
</dbReference>
<evidence type="ECO:0000313" key="2">
    <source>
        <dbReference type="Proteomes" id="UP000249135"/>
    </source>
</evidence>
<comment type="caution">
    <text evidence="1">The sequence shown here is derived from an EMBL/GenBank/DDBJ whole genome shotgun (WGS) entry which is preliminary data.</text>
</comment>
<sequence length="149" mass="16246">MIYLAHLLSSAHAQRTLVHGGHVLDAMASGQVFDGVVKQIAAMRCSDDQAGADREGTDLFVCVEVTMDAARLMSHYMSPGPGFQVAGVVASPTWYREYELMLDRLMVLLDTFGDAAVAFGHPGMRRYVQGCASAFREAVSQIRPEVPLR</sequence>
<dbReference type="Proteomes" id="UP000249135">
    <property type="component" value="Unassembled WGS sequence"/>
</dbReference>
<dbReference type="AlphaFoldDB" id="A0A2W5SPS0"/>
<proteinExistence type="predicted"/>
<evidence type="ECO:0000313" key="1">
    <source>
        <dbReference type="EMBL" id="PZQ76830.1"/>
    </source>
</evidence>
<reference evidence="1 2" key="1">
    <citation type="submission" date="2017-08" db="EMBL/GenBank/DDBJ databases">
        <title>Infants hospitalized years apart are colonized by the same room-sourced microbial strains.</title>
        <authorList>
            <person name="Brooks B."/>
            <person name="Olm M.R."/>
            <person name="Firek B.A."/>
            <person name="Baker R."/>
            <person name="Thomas B.C."/>
            <person name="Morowitz M.J."/>
            <person name="Banfield J.F."/>
        </authorList>
    </citation>
    <scope>NUCLEOTIDE SEQUENCE [LARGE SCALE GENOMIC DNA]</scope>
    <source>
        <strain evidence="1">S2_005_003_R2_41</strain>
    </source>
</reference>
<organism evidence="1 2">
    <name type="scientific">Variovorax paradoxus</name>
    <dbReference type="NCBI Taxonomy" id="34073"/>
    <lineage>
        <taxon>Bacteria</taxon>
        <taxon>Pseudomonadati</taxon>
        <taxon>Pseudomonadota</taxon>
        <taxon>Betaproteobacteria</taxon>
        <taxon>Burkholderiales</taxon>
        <taxon>Comamonadaceae</taxon>
        <taxon>Variovorax</taxon>
    </lineage>
</organism>
<accession>A0A2W5SPS0</accession>
<protein>
    <submittedName>
        <fullName evidence="1">Uncharacterized protein</fullName>
    </submittedName>
</protein>